<proteinExistence type="predicted"/>
<dbReference type="RefSeq" id="WP_200505953.1">
    <property type="nucleotide sequence ID" value="NZ_JAEHFX010000004.1"/>
</dbReference>
<evidence type="ECO:0000256" key="1">
    <source>
        <dbReference type="SAM" id="SignalP"/>
    </source>
</evidence>
<dbReference type="EMBL" id="JAEHFX010000004">
    <property type="protein sequence ID" value="MBK0403194.1"/>
    <property type="molecule type" value="Genomic_DNA"/>
</dbReference>
<feature type="signal peptide" evidence="1">
    <location>
        <begin position="1"/>
        <end position="22"/>
    </location>
</feature>
<dbReference type="Proteomes" id="UP000644147">
    <property type="component" value="Unassembled WGS sequence"/>
</dbReference>
<keyword evidence="3" id="KW-1185">Reference proteome</keyword>
<keyword evidence="1" id="KW-0732">Signal</keyword>
<gene>
    <name evidence="2" type="ORF">I5M27_09370</name>
</gene>
<name>A0ABS1C1C3_9BACT</name>
<evidence type="ECO:0000313" key="3">
    <source>
        <dbReference type="Proteomes" id="UP000644147"/>
    </source>
</evidence>
<sequence length="419" mass="49375">MSFKFQLFTLAFMLFCSLTALGQKLKFSYHLNDKGEALNITDCLNQKHFYPQQLFAHFSNHGKPFLEPLKLNNDIYAQNNIQKVIKEFSNEVSRAQVITEVYGVDGFIRKIYIQNLSGEDKRIDSVSFVYTQNHSVVLRIGTRKEFPTSNKLPDTIAYYLNPKHQITKVVFNHPCYLSFLTQKKNQLNFNCRFEALEFKFDDKDRIIEFVKSYPDGYLDSGGGKMAIKINKEPRIRYEYIDYPRRTEVNSFFSSPGKGFRIAEIFKDVYNRPDSIRYSSHYDKNYSYKNTEKIFYTDQTSMILKRKISNSFKAVGGYDQDSLPTTYYPEYSELIYNNNGLLSHAFTVRDYRDPLVLKAVFYKDFDMEFAGKNKMKEVNKARKAVKQLKKSLEMAKKNNELEKYYKRFPVLTITYIQRED</sequence>
<accession>A0ABS1C1C3</accession>
<protein>
    <submittedName>
        <fullName evidence="2">Uncharacterized protein</fullName>
    </submittedName>
</protein>
<evidence type="ECO:0000313" key="2">
    <source>
        <dbReference type="EMBL" id="MBK0403194.1"/>
    </source>
</evidence>
<comment type="caution">
    <text evidence="2">The sequence shown here is derived from an EMBL/GenBank/DDBJ whole genome shotgun (WGS) entry which is preliminary data.</text>
</comment>
<organism evidence="2 3">
    <name type="scientific">Adhaeribacter terrigena</name>
    <dbReference type="NCBI Taxonomy" id="2793070"/>
    <lineage>
        <taxon>Bacteria</taxon>
        <taxon>Pseudomonadati</taxon>
        <taxon>Bacteroidota</taxon>
        <taxon>Cytophagia</taxon>
        <taxon>Cytophagales</taxon>
        <taxon>Hymenobacteraceae</taxon>
        <taxon>Adhaeribacter</taxon>
    </lineage>
</organism>
<feature type="chain" id="PRO_5045405575" evidence="1">
    <location>
        <begin position="23"/>
        <end position="419"/>
    </location>
</feature>
<reference evidence="2 3" key="1">
    <citation type="submission" date="2020-12" db="EMBL/GenBank/DDBJ databases">
        <title>Bacterial novel species Adhaeribacter sp. BT258 isolated from soil.</title>
        <authorList>
            <person name="Jung H.-Y."/>
        </authorList>
    </citation>
    <scope>NUCLEOTIDE SEQUENCE [LARGE SCALE GENOMIC DNA]</scope>
    <source>
        <strain evidence="2 3">BT258</strain>
    </source>
</reference>